<evidence type="ECO:0000259" key="3">
    <source>
        <dbReference type="PROSITE" id="PS51272"/>
    </source>
</evidence>
<keyword evidence="1 2" id="KW-0732">Signal</keyword>
<evidence type="ECO:0000256" key="1">
    <source>
        <dbReference type="ARBA" id="ARBA00022729"/>
    </source>
</evidence>
<dbReference type="Gene3D" id="3.40.33.10">
    <property type="entry name" value="CAP"/>
    <property type="match status" value="1"/>
</dbReference>
<dbReference type="EMBL" id="JACHHB010000008">
    <property type="protein sequence ID" value="MBB5173857.1"/>
    <property type="molecule type" value="Genomic_DNA"/>
</dbReference>
<dbReference type="InterPro" id="IPR014044">
    <property type="entry name" value="CAP_dom"/>
</dbReference>
<feature type="chain" id="PRO_5032746797" evidence="2">
    <location>
        <begin position="28"/>
        <end position="459"/>
    </location>
</feature>
<dbReference type="Pfam" id="PF00188">
    <property type="entry name" value="CAP"/>
    <property type="match status" value="1"/>
</dbReference>
<keyword evidence="5" id="KW-1185">Reference proteome</keyword>
<organism evidence="4 5">
    <name type="scientific">Texcoconibacillus texcoconensis</name>
    <dbReference type="NCBI Taxonomy" id="1095777"/>
    <lineage>
        <taxon>Bacteria</taxon>
        <taxon>Bacillati</taxon>
        <taxon>Bacillota</taxon>
        <taxon>Bacilli</taxon>
        <taxon>Bacillales</taxon>
        <taxon>Bacillaceae</taxon>
        <taxon>Texcoconibacillus</taxon>
    </lineage>
</organism>
<dbReference type="InterPro" id="IPR001119">
    <property type="entry name" value="SLH_dom"/>
</dbReference>
<dbReference type="InterPro" id="IPR035940">
    <property type="entry name" value="CAP_sf"/>
</dbReference>
<gene>
    <name evidence="4" type="ORF">HNQ41_002047</name>
</gene>
<accession>A0A840QRE3</accession>
<dbReference type="AlphaFoldDB" id="A0A840QRE3"/>
<feature type="domain" description="SLH" evidence="3">
    <location>
        <begin position="25"/>
        <end position="88"/>
    </location>
</feature>
<dbReference type="PROSITE" id="PS51272">
    <property type="entry name" value="SLH"/>
    <property type="match status" value="1"/>
</dbReference>
<dbReference type="Pfam" id="PF00395">
    <property type="entry name" value="SLH"/>
    <property type="match status" value="2"/>
</dbReference>
<evidence type="ECO:0000313" key="4">
    <source>
        <dbReference type="EMBL" id="MBB5173857.1"/>
    </source>
</evidence>
<dbReference type="CDD" id="cd05379">
    <property type="entry name" value="CAP_bacterial"/>
    <property type="match status" value="1"/>
</dbReference>
<dbReference type="Pfam" id="PF14504">
    <property type="entry name" value="CAP_assoc_N"/>
    <property type="match status" value="1"/>
</dbReference>
<dbReference type="SUPFAM" id="SSF55797">
    <property type="entry name" value="PR-1-like"/>
    <property type="match status" value="1"/>
</dbReference>
<reference evidence="4 5" key="1">
    <citation type="submission" date="2020-08" db="EMBL/GenBank/DDBJ databases">
        <title>Genomic Encyclopedia of Type Strains, Phase IV (KMG-IV): sequencing the most valuable type-strain genomes for metagenomic binning, comparative biology and taxonomic classification.</title>
        <authorList>
            <person name="Goeker M."/>
        </authorList>
    </citation>
    <scope>NUCLEOTIDE SEQUENCE [LARGE SCALE GENOMIC DNA]</scope>
    <source>
        <strain evidence="4 5">DSM 24696</strain>
    </source>
</reference>
<proteinExistence type="predicted"/>
<dbReference type="InterPro" id="IPR029410">
    <property type="entry name" value="CAP_assoc"/>
</dbReference>
<dbReference type="RefSeq" id="WP_184664294.1">
    <property type="nucleotide sequence ID" value="NZ_JACHHB010000008.1"/>
</dbReference>
<comment type="caution">
    <text evidence="4">The sequence shown here is derived from an EMBL/GenBank/DDBJ whole genome shotgun (WGS) entry which is preliminary data.</text>
</comment>
<dbReference type="PANTHER" id="PTHR31157">
    <property type="entry name" value="SCP DOMAIN-CONTAINING PROTEIN"/>
    <property type="match status" value="1"/>
</dbReference>
<protein>
    <submittedName>
        <fullName evidence="4">Uncharacterized protein YkwD</fullName>
    </submittedName>
</protein>
<name>A0A840QRE3_9BACI</name>
<evidence type="ECO:0000313" key="5">
    <source>
        <dbReference type="Proteomes" id="UP000551878"/>
    </source>
</evidence>
<sequence>MRTHIKSILASAVVTAGLSGAPTLVEANNVTDVAGHWAENQILWSIEEGFVKGYENGTFQPDENVSEKEFLTMLARFYNLDGRGEGEPVYEVINDYGMRMIGYYNANMRAAAIDRGQVARLLAHFNGASKREEEAITWLYEVNLTEGRDDRSDDLVERFQPSGSLTRAEAVTFFHRLAEQGRTEVDERSEPARHFELEGIALRDDKADVIEVLGAPERVASSQYEFDWYVYHDDYEGFMMFGVDEFDEVAGFYLKGGAFETETGLKPGLSEESFSAKYESYKDSYNVTNDISYGVDEHMGDEVVDMKVVDRSIGYKDVSDLDEAGVDGHLADQEQLMFDYTNAARVFHGEEPLDWHEGAAQVAKGHSCHMAAEGYFDHDAPDGTSARERVEAGDIEGYRYGGENIAIGHWSAMDAHRDLMNSLGHRNNILRDRFEAVGIGIVHSNQRSYYYTENFLREL</sequence>
<evidence type="ECO:0000256" key="2">
    <source>
        <dbReference type="SAM" id="SignalP"/>
    </source>
</evidence>
<dbReference type="Proteomes" id="UP000551878">
    <property type="component" value="Unassembled WGS sequence"/>
</dbReference>
<dbReference type="PANTHER" id="PTHR31157:SF1">
    <property type="entry name" value="SCP DOMAIN-CONTAINING PROTEIN"/>
    <property type="match status" value="1"/>
</dbReference>
<feature type="signal peptide" evidence="2">
    <location>
        <begin position="1"/>
        <end position="27"/>
    </location>
</feature>